<keyword evidence="1 2" id="KW-0690">Ribosome biogenesis</keyword>
<evidence type="ECO:0000313" key="5">
    <source>
        <dbReference type="Proteomes" id="UP001327459"/>
    </source>
</evidence>
<comment type="similarity">
    <text evidence="2">Belongs to the RbfA family.</text>
</comment>
<dbReference type="Gene3D" id="3.30.300.20">
    <property type="match status" value="1"/>
</dbReference>
<evidence type="ECO:0000256" key="3">
    <source>
        <dbReference type="SAM" id="MobiDB-lite"/>
    </source>
</evidence>
<organism evidence="4 5">
    <name type="scientific">Guyparkeria halophila</name>
    <dbReference type="NCBI Taxonomy" id="47960"/>
    <lineage>
        <taxon>Bacteria</taxon>
        <taxon>Pseudomonadati</taxon>
        <taxon>Pseudomonadota</taxon>
        <taxon>Gammaproteobacteria</taxon>
        <taxon>Chromatiales</taxon>
        <taxon>Thioalkalibacteraceae</taxon>
        <taxon>Guyparkeria</taxon>
    </lineage>
</organism>
<dbReference type="PANTHER" id="PTHR33515:SF1">
    <property type="entry name" value="RIBOSOME-BINDING FACTOR A, CHLOROPLASTIC-RELATED"/>
    <property type="match status" value="1"/>
</dbReference>
<dbReference type="NCBIfam" id="TIGR00082">
    <property type="entry name" value="rbfA"/>
    <property type="match status" value="1"/>
</dbReference>
<dbReference type="SUPFAM" id="SSF89919">
    <property type="entry name" value="Ribosome-binding factor A, RbfA"/>
    <property type="match status" value="1"/>
</dbReference>
<dbReference type="InterPro" id="IPR015946">
    <property type="entry name" value="KH_dom-like_a/b"/>
</dbReference>
<dbReference type="EMBL" id="CP140153">
    <property type="protein sequence ID" value="WQH17037.1"/>
    <property type="molecule type" value="Genomic_DNA"/>
</dbReference>
<comment type="subcellular location">
    <subcellularLocation>
        <location evidence="2">Cytoplasm</location>
    </subcellularLocation>
</comment>
<dbReference type="PANTHER" id="PTHR33515">
    <property type="entry name" value="RIBOSOME-BINDING FACTOR A, CHLOROPLASTIC-RELATED"/>
    <property type="match status" value="1"/>
</dbReference>
<keyword evidence="5" id="KW-1185">Reference proteome</keyword>
<feature type="region of interest" description="Disordered" evidence="3">
    <location>
        <begin position="118"/>
        <end position="144"/>
    </location>
</feature>
<dbReference type="InterPro" id="IPR020053">
    <property type="entry name" value="Ribosome-bd_factorA_CS"/>
</dbReference>
<dbReference type="Pfam" id="PF02033">
    <property type="entry name" value="RBFA"/>
    <property type="match status" value="1"/>
</dbReference>
<evidence type="ECO:0000313" key="4">
    <source>
        <dbReference type="EMBL" id="WQH17037.1"/>
    </source>
</evidence>
<evidence type="ECO:0000256" key="1">
    <source>
        <dbReference type="ARBA" id="ARBA00022517"/>
    </source>
</evidence>
<dbReference type="RefSeq" id="WP_322522020.1">
    <property type="nucleotide sequence ID" value="NZ_CP140153.1"/>
</dbReference>
<dbReference type="InterPro" id="IPR023799">
    <property type="entry name" value="RbfA_dom_sf"/>
</dbReference>
<name>A0ABZ0YXX6_9GAMM</name>
<dbReference type="InterPro" id="IPR000238">
    <property type="entry name" value="RbfA"/>
</dbReference>
<dbReference type="HAMAP" id="MF_00003">
    <property type="entry name" value="RbfA"/>
    <property type="match status" value="1"/>
</dbReference>
<proteinExistence type="inferred from homology"/>
<protein>
    <recommendedName>
        <fullName evidence="2">Ribosome-binding factor A</fullName>
    </recommendedName>
</protein>
<evidence type="ECO:0000256" key="2">
    <source>
        <dbReference type="HAMAP-Rule" id="MF_00003"/>
    </source>
</evidence>
<accession>A0ABZ0YXX6</accession>
<sequence length="144" mass="16192">MAQGFQRHKRVAGQIKREIAELIRDSGVDSGPNAPLTMLTVTDCEVSRDLAHARIFYSVLNADEQPIAEQWLNEAAGFLRGELGHRMRLRIVPQLSFIFDNSIEQGMQMDALIRAVRDKDGDAEHAGTDENGADRDESEEDDRR</sequence>
<gene>
    <name evidence="2 4" type="primary">rbfA</name>
    <name evidence="4" type="ORF">SR882_03790</name>
</gene>
<keyword evidence="2" id="KW-0963">Cytoplasm</keyword>
<comment type="subunit">
    <text evidence="2">Monomer. Binds 30S ribosomal subunits, but not 50S ribosomal subunits or 70S ribosomes.</text>
</comment>
<comment type="function">
    <text evidence="2">One of several proteins that assist in the late maturation steps of the functional core of the 30S ribosomal subunit. Associates with free 30S ribosomal subunits (but not with 30S subunits that are part of 70S ribosomes or polysomes). Required for efficient processing of 16S rRNA. May interact with the 5'-terminal helix region of 16S rRNA.</text>
</comment>
<reference evidence="4 5" key="1">
    <citation type="submission" date="2023-11" db="EMBL/GenBank/DDBJ databases">
        <title>MicrobeMod: A computational toolkit for identifying prokaryotic methylation and restriction-modification with nanopore sequencing.</title>
        <authorList>
            <person name="Crits-Christoph A."/>
            <person name="Kang S.C."/>
            <person name="Lee H."/>
            <person name="Ostrov N."/>
        </authorList>
    </citation>
    <scope>NUCLEOTIDE SEQUENCE [LARGE SCALE GENOMIC DNA]</scope>
    <source>
        <strain evidence="4 5">ATCC 49870</strain>
    </source>
</reference>
<dbReference type="Proteomes" id="UP001327459">
    <property type="component" value="Chromosome"/>
</dbReference>
<dbReference type="PROSITE" id="PS01319">
    <property type="entry name" value="RBFA"/>
    <property type="match status" value="1"/>
</dbReference>